<dbReference type="eggNOG" id="COG0729">
    <property type="taxonomic scope" value="Bacteria"/>
</dbReference>
<feature type="signal peptide" evidence="2">
    <location>
        <begin position="1"/>
        <end position="22"/>
    </location>
</feature>
<keyword evidence="5" id="KW-1185">Reference proteome</keyword>
<dbReference type="AlphaFoldDB" id="I3YWA7"/>
<dbReference type="RefSeq" id="WP_014782530.1">
    <property type="nucleotide sequence ID" value="NC_018013.1"/>
</dbReference>
<dbReference type="InterPro" id="IPR036388">
    <property type="entry name" value="WH-like_DNA-bd_sf"/>
</dbReference>
<sequence>MKTIKTYIAIALSLITFSGMVAQNRIEGGASSNSTNSNRMSALDLINYQAVARDAAGALIKNAAITITFEIIEGVGGPVIFDETQNLNTDANGVFAAKIGEVNSLSGIQWDLFSAYLRVSLNGTNVGETQMVSVPYALFANDTDHASYADSAGTVINGVEELRDLSDAKTAFGTIYIGRDAGLNDDFTTERYNVGLGDEALKSNTTGNRNAAYGYQSLASNTVGSNNTATGIVSLFSNTTGSNNTATGYYAMRDNTTGVNNTATGYYALKSNTAGNSNAVYGFEALKQNTIGSNNTAIGRSALTNNIASNNTAIGHNAMGGAASATGENNTAVGVEALKSLTTGRSNTAIGLSAGSDLTTGDKNIIIGWNAQVANAAGDFQVQMGSSSVTTARIQVPWTITSDRRFKNNIETSNLGLSFVKALKPVFYQRNNDESKKAEYGFIAQEVEATLKEFGATNNGIINVDDAGMYSVRYNDFIAVLTKALQEQQAIIDNLQATVGSQQAIIKDQDSKIESLSASLEQNLIEAKDFDTRLKQLETKL</sequence>
<evidence type="ECO:0000259" key="3">
    <source>
        <dbReference type="PROSITE" id="PS51688"/>
    </source>
</evidence>
<dbReference type="STRING" id="746697.Aeqsu_1796"/>
<dbReference type="PROSITE" id="PS51688">
    <property type="entry name" value="ICA"/>
    <property type="match status" value="1"/>
</dbReference>
<organism evidence="4 5">
    <name type="scientific">Aequorivita sublithincola (strain DSM 14238 / LMG 21431 / ACAM 643 / 9-3)</name>
    <dbReference type="NCBI Taxonomy" id="746697"/>
    <lineage>
        <taxon>Bacteria</taxon>
        <taxon>Pseudomonadati</taxon>
        <taxon>Bacteroidota</taxon>
        <taxon>Flavobacteriia</taxon>
        <taxon>Flavobacteriales</taxon>
        <taxon>Flavobacteriaceae</taxon>
        <taxon>Aequorivita</taxon>
    </lineage>
</organism>
<reference evidence="4 5" key="1">
    <citation type="submission" date="2012-06" db="EMBL/GenBank/DDBJ databases">
        <title>The complete genome of Aequorivita sublithincola DSM 14238.</title>
        <authorList>
            <consortium name="US DOE Joint Genome Institute (JGI-PGF)"/>
            <person name="Lucas S."/>
            <person name="Copeland A."/>
            <person name="Lapidus A."/>
            <person name="Goodwin L."/>
            <person name="Pitluck S."/>
            <person name="Peters L."/>
            <person name="Munk A.C.C."/>
            <person name="Kyrpides N."/>
            <person name="Mavromatis K."/>
            <person name="Pagani I."/>
            <person name="Ivanova N."/>
            <person name="Ovchinnikova G."/>
            <person name="Zeytun A."/>
            <person name="Detter J.C."/>
            <person name="Han C."/>
            <person name="Land M."/>
            <person name="Hauser L."/>
            <person name="Markowitz V."/>
            <person name="Cheng J.-F."/>
            <person name="Hugenholtz P."/>
            <person name="Woyke T."/>
            <person name="Wu D."/>
            <person name="Tindall B."/>
            <person name="Faehnrich R."/>
            <person name="Brambilla E."/>
            <person name="Klenk H.-P."/>
            <person name="Eisen J.A."/>
        </authorList>
    </citation>
    <scope>NUCLEOTIDE SEQUENCE [LARGE SCALE GENOMIC DNA]</scope>
    <source>
        <strain evidence="5">DSM 14238 / LMG 21431 / ACAM 643 / 9-3</strain>
    </source>
</reference>
<name>I3YWA7_AEQSU</name>
<dbReference type="Proteomes" id="UP000006049">
    <property type="component" value="Chromosome"/>
</dbReference>
<evidence type="ECO:0000256" key="1">
    <source>
        <dbReference type="SAM" id="Coils"/>
    </source>
</evidence>
<feature type="chain" id="PRO_5003684270" description="Peptidase S74 domain-containing protein" evidence="2">
    <location>
        <begin position="23"/>
        <end position="541"/>
    </location>
</feature>
<dbReference type="InterPro" id="IPR011049">
    <property type="entry name" value="Serralysin-like_metalloprot_C"/>
</dbReference>
<gene>
    <name evidence="4" type="ordered locus">Aeqsu_1796</name>
</gene>
<evidence type="ECO:0000256" key="2">
    <source>
        <dbReference type="SAM" id="SignalP"/>
    </source>
</evidence>
<dbReference type="KEGG" id="asl:Aeqsu_1796"/>
<dbReference type="eggNOG" id="COG5295">
    <property type="taxonomic scope" value="Bacteria"/>
</dbReference>
<protein>
    <recommendedName>
        <fullName evidence="3">Peptidase S74 domain-containing protein</fullName>
    </recommendedName>
</protein>
<evidence type="ECO:0000313" key="4">
    <source>
        <dbReference type="EMBL" id="AFL81275.1"/>
    </source>
</evidence>
<dbReference type="PATRIC" id="fig|746697.3.peg.1826"/>
<keyword evidence="2" id="KW-0732">Signal</keyword>
<accession>I3YWA7</accession>
<dbReference type="Pfam" id="PF13884">
    <property type="entry name" value="Peptidase_S74"/>
    <property type="match status" value="1"/>
</dbReference>
<dbReference type="InterPro" id="IPR030392">
    <property type="entry name" value="S74_ICA"/>
</dbReference>
<dbReference type="OrthoDB" id="1488700at2"/>
<feature type="domain" description="Peptidase S74" evidence="3">
    <location>
        <begin position="402"/>
        <end position="499"/>
    </location>
</feature>
<dbReference type="EMBL" id="CP003280">
    <property type="protein sequence ID" value="AFL81275.1"/>
    <property type="molecule type" value="Genomic_DNA"/>
</dbReference>
<feature type="coiled-coil region" evidence="1">
    <location>
        <begin position="478"/>
        <end position="540"/>
    </location>
</feature>
<dbReference type="HOGENOM" id="CLU_503131_0_0_10"/>
<dbReference type="Gene3D" id="1.10.10.10">
    <property type="entry name" value="Winged helix-like DNA-binding domain superfamily/Winged helix DNA-binding domain"/>
    <property type="match status" value="1"/>
</dbReference>
<dbReference type="SUPFAM" id="SSF101967">
    <property type="entry name" value="Adhesin YadA, collagen-binding domain"/>
    <property type="match status" value="1"/>
</dbReference>
<keyword evidence="1" id="KW-0175">Coiled coil</keyword>
<evidence type="ECO:0000313" key="5">
    <source>
        <dbReference type="Proteomes" id="UP000006049"/>
    </source>
</evidence>
<proteinExistence type="predicted"/>